<name>A0A1H2EED7_9PROT</name>
<gene>
    <name evidence="1" type="ORF">SAMN05216406_1121</name>
</gene>
<reference evidence="2" key="1">
    <citation type="submission" date="2016-10" db="EMBL/GenBank/DDBJ databases">
        <authorList>
            <person name="Varghese N."/>
            <person name="Submissions S."/>
        </authorList>
    </citation>
    <scope>NUCLEOTIDE SEQUENCE [LARGE SCALE GENOMIC DNA]</scope>
    <source>
        <strain evidence="2">Nm10</strain>
    </source>
</reference>
<proteinExistence type="predicted"/>
<dbReference type="InterPro" id="IPR011049">
    <property type="entry name" value="Serralysin-like_metalloprot_C"/>
</dbReference>
<dbReference type="RefSeq" id="WP_143023455.1">
    <property type="nucleotide sequence ID" value="NZ_FNLN01000012.1"/>
</dbReference>
<dbReference type="Pfam" id="PF00353">
    <property type="entry name" value="HemolysinCabind"/>
    <property type="match status" value="3"/>
</dbReference>
<evidence type="ECO:0008006" key="3">
    <source>
        <dbReference type="Google" id="ProtNLM"/>
    </source>
</evidence>
<dbReference type="Gene3D" id="2.150.10.10">
    <property type="entry name" value="Serralysin-like metalloprotease, C-terminal"/>
    <property type="match status" value="1"/>
</dbReference>
<feature type="non-terminal residue" evidence="1">
    <location>
        <position position="202"/>
    </location>
</feature>
<keyword evidence="2" id="KW-1185">Reference proteome</keyword>
<accession>A0A1H2EED7</accession>
<dbReference type="PRINTS" id="PR00313">
    <property type="entry name" value="CABNDNGRPT"/>
</dbReference>
<dbReference type="InterPro" id="IPR001343">
    <property type="entry name" value="Hemolysn_Ca-bd"/>
</dbReference>
<protein>
    <recommendedName>
        <fullName evidence="3">Hemolysin-type calcium-binding repeat-containing protein</fullName>
    </recommendedName>
</protein>
<dbReference type="GO" id="GO:0005509">
    <property type="term" value="F:calcium ion binding"/>
    <property type="evidence" value="ECO:0007669"/>
    <property type="project" value="InterPro"/>
</dbReference>
<dbReference type="AlphaFoldDB" id="A0A1H2EED7"/>
<dbReference type="SUPFAM" id="SSF51120">
    <property type="entry name" value="beta-Roll"/>
    <property type="match status" value="2"/>
</dbReference>
<organism evidence="1 2">
    <name type="scientific">Nitrosomonas ureae</name>
    <dbReference type="NCBI Taxonomy" id="44577"/>
    <lineage>
        <taxon>Bacteria</taxon>
        <taxon>Pseudomonadati</taxon>
        <taxon>Pseudomonadota</taxon>
        <taxon>Betaproteobacteria</taxon>
        <taxon>Nitrosomonadales</taxon>
        <taxon>Nitrosomonadaceae</taxon>
        <taxon>Nitrosomonas</taxon>
    </lineage>
</organism>
<evidence type="ECO:0000313" key="2">
    <source>
        <dbReference type="Proteomes" id="UP000182882"/>
    </source>
</evidence>
<evidence type="ECO:0000313" key="1">
    <source>
        <dbReference type="EMBL" id="SDT93502.1"/>
    </source>
</evidence>
<dbReference type="EMBL" id="FNLN01000012">
    <property type="protein sequence ID" value="SDT93502.1"/>
    <property type="molecule type" value="Genomic_DNA"/>
</dbReference>
<dbReference type="Proteomes" id="UP000182882">
    <property type="component" value="Unassembled WGS sequence"/>
</dbReference>
<sequence>MTTKTINGTGGNDAISIADNGAGFDVTLNVNTIGPFVDDTIIVNGGFGNDDIDLSALTSASGVTNVTINGGVGNDNLTGSQINNTFLVSGGGEGSDTYQGGADNDTIKAQSNNTTIGLAGNFNASNSVETITADGKTGVTVAGDGSGNILDFTGTALTDVLIDGGFGNDTITGNDDANTIRGGVGNDTINGAGGEDTFLVSG</sequence>